<evidence type="ECO:0000313" key="2">
    <source>
        <dbReference type="Proteomes" id="UP000177042"/>
    </source>
</evidence>
<accession>A0A1F5JCH6</accession>
<dbReference type="Proteomes" id="UP000177042">
    <property type="component" value="Unassembled WGS sequence"/>
</dbReference>
<reference evidence="1 2" key="1">
    <citation type="journal article" date="2016" name="Nat. Commun.">
        <title>Thousands of microbial genomes shed light on interconnected biogeochemical processes in an aquifer system.</title>
        <authorList>
            <person name="Anantharaman K."/>
            <person name="Brown C.T."/>
            <person name="Hug L.A."/>
            <person name="Sharon I."/>
            <person name="Castelle C.J."/>
            <person name="Probst A.J."/>
            <person name="Thomas B.C."/>
            <person name="Singh A."/>
            <person name="Wilkins M.J."/>
            <person name="Karaoz U."/>
            <person name="Brodie E.L."/>
            <person name="Williams K.H."/>
            <person name="Hubbard S.S."/>
            <person name="Banfield J.F."/>
        </authorList>
    </citation>
    <scope>NUCLEOTIDE SEQUENCE [LARGE SCALE GENOMIC DNA]</scope>
</reference>
<dbReference type="AlphaFoldDB" id="A0A1F5JCH6"/>
<proteinExistence type="predicted"/>
<dbReference type="EMBL" id="MFCX01000012">
    <property type="protein sequence ID" value="OGE26313.1"/>
    <property type="molecule type" value="Genomic_DNA"/>
</dbReference>
<sequence>MVLKYSPMEEKQHKKAQFNKIYANIPLGLRDEIVVVLENNEPLSWNAAKIEIDNDTDKVDEILDKLDRLGLLKEHTEDQHG</sequence>
<comment type="caution">
    <text evidence="1">The sequence shown here is derived from an EMBL/GenBank/DDBJ whole genome shotgun (WGS) entry which is preliminary data.</text>
</comment>
<name>A0A1F5JCH6_9BACT</name>
<gene>
    <name evidence="1" type="ORF">A3C26_02805</name>
</gene>
<organism evidence="1 2">
    <name type="scientific">Candidatus Daviesbacteria bacterium RIFCSPHIGHO2_02_FULL_39_12</name>
    <dbReference type="NCBI Taxonomy" id="1797770"/>
    <lineage>
        <taxon>Bacteria</taxon>
        <taxon>Candidatus Daviesiibacteriota</taxon>
    </lineage>
</organism>
<protein>
    <submittedName>
        <fullName evidence="1">Uncharacterized protein</fullName>
    </submittedName>
</protein>
<evidence type="ECO:0000313" key="1">
    <source>
        <dbReference type="EMBL" id="OGE26313.1"/>
    </source>
</evidence>